<feature type="transmembrane region" description="Helical" evidence="2">
    <location>
        <begin position="503"/>
        <end position="521"/>
    </location>
</feature>
<feature type="transmembrane region" description="Helical" evidence="2">
    <location>
        <begin position="799"/>
        <end position="822"/>
    </location>
</feature>
<feature type="transmembrane region" description="Helical" evidence="2">
    <location>
        <begin position="429"/>
        <end position="452"/>
    </location>
</feature>
<protein>
    <submittedName>
        <fullName evidence="4">Patched domain-containing protein 3</fullName>
    </submittedName>
</protein>
<feature type="domain" description="SSD" evidence="3">
    <location>
        <begin position="292"/>
        <end position="452"/>
    </location>
</feature>
<sequence length="891" mass="100483">MVTLEDSDDTLSEVSFKKNKCQCQCLSKISEGIVSTLESGFYYYGKAIGKYPFVFIILCLVVAGASSVGFLKYSTDDSELQFMSTKSIFREVLDWQERNFPSKTHQQIIIFEAYNVLDKDILLEMLEIRDQVLNLVAGNLTWETVCFKSAKDHDCDEKLPSKYNSYCAMQESMEKVCLEESILAVWNYDLLELSSRSQEEILTDINSFPELNTTLRRYLGGINQTGSSPIEGAKTAIHTFYTDSFYHEDSLLWEQKFSKLVPALQSNTSNISLFYSTSSSFGKIVSQDIQDDLKYLFLGILLVFFHVTLNISKCNLIENRPLLAILGLSCIAMATIVSYGLCSALDIPFGAINTILPFLLLGLGVDDMFVIISAFENISEKDLDKDLHERIGIALKHAGVSITITSVTNFLAFAIGATTVLPGLRSFCIYAAIGIAAVYFFQATFFVACLTLDQRRVEDTRHFLCCCWKIENWTPEECSDAELCKAFFLKVYADFLLRFRVRIFVLFLSTLVFGFSCWGVSNLKQDFDPKWFLPPNSSLAEFLGKMNVYYPSSGDIGAVYFSNVSYLEFPKLQEMVSQMRDNQYISRVNSWFEAYSYYNVEQKKIVNIPNQTESEFLSHLESFLRSCEGSEYRKSNFRYSRPENCSSNLPPIIASRIDYVHDQISGTTQKMKAIREITSTVKKQNFSEFVFPFSRSYINWETNYIIGKELLQNMGLALIMVFVVTLILLASLPLSLMVMLSVLMTLVDVGALMHWWGLTIDTISAIDLVLAIGLSVDYAVHIAHTFMTVTGTRSDRTKVAVGIIGPAVFNGGLSTFLSFLLLAQSDSYVFRTFYKIFFSVCLYGVFHGLVFLPVILSWLGPAPYATARPSSLIAGARPTTQVRPPSIIPHI</sequence>
<evidence type="ECO:0000313" key="4">
    <source>
        <dbReference type="EMBL" id="KAK7077774.1"/>
    </source>
</evidence>
<dbReference type="EMBL" id="JAXCGZ010008284">
    <property type="protein sequence ID" value="KAK7077774.1"/>
    <property type="molecule type" value="Genomic_DNA"/>
</dbReference>
<dbReference type="Proteomes" id="UP001381693">
    <property type="component" value="Unassembled WGS sequence"/>
</dbReference>
<accession>A0AAN8XES9</accession>
<gene>
    <name evidence="4" type="primary">PTCHD3_6</name>
    <name evidence="4" type="ORF">SK128_018928</name>
</gene>
<evidence type="ECO:0000313" key="5">
    <source>
        <dbReference type="Proteomes" id="UP001381693"/>
    </source>
</evidence>
<name>A0AAN8XES9_HALRR</name>
<feature type="transmembrane region" description="Helical" evidence="2">
    <location>
        <begin position="393"/>
        <end position="417"/>
    </location>
</feature>
<feature type="transmembrane region" description="Helical" evidence="2">
    <location>
        <begin position="710"/>
        <end position="730"/>
    </location>
</feature>
<evidence type="ECO:0000259" key="3">
    <source>
        <dbReference type="PROSITE" id="PS50156"/>
    </source>
</evidence>
<feature type="transmembrane region" description="Helical" evidence="2">
    <location>
        <begin position="347"/>
        <end position="372"/>
    </location>
</feature>
<dbReference type="InterPro" id="IPR000731">
    <property type="entry name" value="SSD"/>
</dbReference>
<keyword evidence="2" id="KW-0472">Membrane</keyword>
<feature type="transmembrane region" description="Helical" evidence="2">
    <location>
        <begin position="834"/>
        <end position="859"/>
    </location>
</feature>
<keyword evidence="5" id="KW-1185">Reference proteome</keyword>
<dbReference type="GO" id="GO:0016020">
    <property type="term" value="C:membrane"/>
    <property type="evidence" value="ECO:0007669"/>
    <property type="project" value="TreeGrafter"/>
</dbReference>
<feature type="transmembrane region" description="Helical" evidence="2">
    <location>
        <begin position="51"/>
        <end position="71"/>
    </location>
</feature>
<comment type="similarity">
    <text evidence="1">Belongs to the patched family.</text>
</comment>
<keyword evidence="2" id="KW-1133">Transmembrane helix</keyword>
<feature type="transmembrane region" description="Helical" evidence="2">
    <location>
        <begin position="293"/>
        <end position="311"/>
    </location>
</feature>
<feature type="transmembrane region" description="Helical" evidence="2">
    <location>
        <begin position="323"/>
        <end position="341"/>
    </location>
</feature>
<proteinExistence type="inferred from homology"/>
<dbReference type="AlphaFoldDB" id="A0AAN8XES9"/>
<comment type="caution">
    <text evidence="4">The sequence shown here is derived from an EMBL/GenBank/DDBJ whole genome shotgun (WGS) entry which is preliminary data.</text>
</comment>
<dbReference type="PROSITE" id="PS50156">
    <property type="entry name" value="SSD"/>
    <property type="match status" value="2"/>
</dbReference>
<dbReference type="PANTHER" id="PTHR10796:SF130">
    <property type="entry name" value="PATCHED DOMAIN-CONTAINING PROTEIN 3-LIKE PROTEIN"/>
    <property type="match status" value="1"/>
</dbReference>
<dbReference type="InterPro" id="IPR053958">
    <property type="entry name" value="HMGCR/SNAP/NPC1-like_SSD"/>
</dbReference>
<dbReference type="PANTHER" id="PTHR10796">
    <property type="entry name" value="PATCHED-RELATED"/>
    <property type="match status" value="1"/>
</dbReference>
<dbReference type="Gene3D" id="1.20.1640.10">
    <property type="entry name" value="Multidrug efflux transporter AcrB transmembrane domain"/>
    <property type="match status" value="2"/>
</dbReference>
<evidence type="ECO:0000256" key="2">
    <source>
        <dbReference type="SAM" id="Phobius"/>
    </source>
</evidence>
<feature type="domain" description="SSD" evidence="3">
    <location>
        <begin position="734"/>
        <end position="858"/>
    </location>
</feature>
<keyword evidence="2" id="KW-0812">Transmembrane</keyword>
<organism evidence="4 5">
    <name type="scientific">Halocaridina rubra</name>
    <name type="common">Hawaiian red shrimp</name>
    <dbReference type="NCBI Taxonomy" id="373956"/>
    <lineage>
        <taxon>Eukaryota</taxon>
        <taxon>Metazoa</taxon>
        <taxon>Ecdysozoa</taxon>
        <taxon>Arthropoda</taxon>
        <taxon>Crustacea</taxon>
        <taxon>Multicrustacea</taxon>
        <taxon>Malacostraca</taxon>
        <taxon>Eumalacostraca</taxon>
        <taxon>Eucarida</taxon>
        <taxon>Decapoda</taxon>
        <taxon>Pleocyemata</taxon>
        <taxon>Caridea</taxon>
        <taxon>Atyoidea</taxon>
        <taxon>Atyidae</taxon>
        <taxon>Halocaridina</taxon>
    </lineage>
</organism>
<dbReference type="Pfam" id="PF12349">
    <property type="entry name" value="Sterol-sensing"/>
    <property type="match status" value="1"/>
</dbReference>
<reference evidence="4 5" key="1">
    <citation type="submission" date="2023-11" db="EMBL/GenBank/DDBJ databases">
        <title>Halocaridina rubra genome assembly.</title>
        <authorList>
            <person name="Smith C."/>
        </authorList>
    </citation>
    <scope>NUCLEOTIDE SEQUENCE [LARGE SCALE GENOMIC DNA]</scope>
    <source>
        <strain evidence="4">EP-1</strain>
        <tissue evidence="4">Whole</tissue>
    </source>
</reference>
<dbReference type="SUPFAM" id="SSF82866">
    <property type="entry name" value="Multidrug efflux transporter AcrB transmembrane domain"/>
    <property type="match status" value="2"/>
</dbReference>
<dbReference type="InterPro" id="IPR051697">
    <property type="entry name" value="Patched_domain-protein"/>
</dbReference>
<evidence type="ECO:0000256" key="1">
    <source>
        <dbReference type="ARBA" id="ARBA00005585"/>
    </source>
</evidence>